<evidence type="ECO:0000259" key="10">
    <source>
        <dbReference type="PROSITE" id="PS50011"/>
    </source>
</evidence>
<dbReference type="SMART" id="SM00220">
    <property type="entry name" value="S_TKc"/>
    <property type="match status" value="1"/>
</dbReference>
<feature type="binding site" evidence="7">
    <location>
        <position position="145"/>
    </location>
    <ligand>
        <name>ATP</name>
        <dbReference type="ChEBI" id="CHEBI:30616"/>
    </ligand>
</feature>
<keyword evidence="5 11" id="KW-0418">Kinase</keyword>
<feature type="transmembrane region" description="Helical" evidence="9">
    <location>
        <begin position="57"/>
        <end position="85"/>
    </location>
</feature>
<evidence type="ECO:0000313" key="11">
    <source>
        <dbReference type="EMBL" id="KAA6378754.1"/>
    </source>
</evidence>
<dbReference type="InterPro" id="IPR008271">
    <property type="entry name" value="Ser/Thr_kinase_AS"/>
</dbReference>
<protein>
    <recommendedName>
        <fullName evidence="2">non-specific serine/threonine protein kinase</fullName>
        <ecNumber evidence="2">2.7.11.1</ecNumber>
    </recommendedName>
</protein>
<dbReference type="PROSITE" id="PS00108">
    <property type="entry name" value="PROTEIN_KINASE_ST"/>
    <property type="match status" value="1"/>
</dbReference>
<sequence>MNEYKWLNYKKKEYSVLISNDRKTYTGKDGHTLEEDKNATVQLEVIIEEDEGKSLPIGIIVGIAVGAWAIVAVIIIIITVAIFIIKKKKASENTLETNFLLDRHAPDVIYQTFDVEKIKKIGKGAFGTVYKMKEIKSQRIVAIKKVDYDSDEEKQRFRKEVSVMRDVYQILQQAASSLTNISASQRQFIHVVEPLGYFLNEDEGKAYLVLEYCENGDFRKYIQKMKDSGTEISDAKAFELIRQITLALNQLHVNGIIHGDIKPENILLTLDFKVKLSDFGLTRKLQEGKEYTTNHGGTTKRMQTIAADIWSFGILLFELLAQKHPFFNSNDIELSPLEIYNRIIDEEPAELPDHYSKNLKNLIKQMLIKDAARRITAGAILEVHEVATSETNN</sequence>
<dbReference type="InterPro" id="IPR011009">
    <property type="entry name" value="Kinase-like_dom_sf"/>
</dbReference>
<dbReference type="InterPro" id="IPR000719">
    <property type="entry name" value="Prot_kinase_dom"/>
</dbReference>
<dbReference type="PANTHER" id="PTHR43671">
    <property type="entry name" value="SERINE/THREONINE-PROTEIN KINASE NEK"/>
    <property type="match status" value="1"/>
</dbReference>
<proteinExistence type="inferred from homology"/>
<comment type="similarity">
    <text evidence="1">Belongs to the protein kinase superfamily. NEK Ser/Thr protein kinase family. NIMA subfamily.</text>
</comment>
<evidence type="ECO:0000256" key="9">
    <source>
        <dbReference type="SAM" id="Phobius"/>
    </source>
</evidence>
<keyword evidence="9" id="KW-0472">Membrane</keyword>
<dbReference type="PANTHER" id="PTHR43671:SF13">
    <property type="entry name" value="SERINE_THREONINE-PROTEIN KINASE NEK2"/>
    <property type="match status" value="1"/>
</dbReference>
<dbReference type="InterPro" id="IPR017441">
    <property type="entry name" value="Protein_kinase_ATP_BS"/>
</dbReference>
<evidence type="ECO:0000313" key="12">
    <source>
        <dbReference type="Proteomes" id="UP000324800"/>
    </source>
</evidence>
<evidence type="ECO:0000256" key="7">
    <source>
        <dbReference type="PROSITE-ProRule" id="PRU10141"/>
    </source>
</evidence>
<evidence type="ECO:0000256" key="4">
    <source>
        <dbReference type="ARBA" id="ARBA00022741"/>
    </source>
</evidence>
<evidence type="ECO:0000256" key="6">
    <source>
        <dbReference type="ARBA" id="ARBA00022840"/>
    </source>
</evidence>
<dbReference type="Proteomes" id="UP000324800">
    <property type="component" value="Unassembled WGS sequence"/>
</dbReference>
<gene>
    <name evidence="11" type="ORF">EZS28_025718</name>
</gene>
<dbReference type="GO" id="GO:0004674">
    <property type="term" value="F:protein serine/threonine kinase activity"/>
    <property type="evidence" value="ECO:0007669"/>
    <property type="project" value="UniProtKB-KW"/>
</dbReference>
<evidence type="ECO:0000256" key="1">
    <source>
        <dbReference type="ARBA" id="ARBA00010886"/>
    </source>
</evidence>
<dbReference type="OrthoDB" id="626167at2759"/>
<dbReference type="Pfam" id="PF00069">
    <property type="entry name" value="Pkinase"/>
    <property type="match status" value="1"/>
</dbReference>
<dbReference type="InterPro" id="IPR050660">
    <property type="entry name" value="NEK_Ser/Thr_kinase"/>
</dbReference>
<keyword evidence="8" id="KW-0723">Serine/threonine-protein kinase</keyword>
<keyword evidence="4 7" id="KW-0547">Nucleotide-binding</keyword>
<dbReference type="SUPFAM" id="SSF56112">
    <property type="entry name" value="Protein kinase-like (PK-like)"/>
    <property type="match status" value="1"/>
</dbReference>
<dbReference type="Gene3D" id="1.10.510.10">
    <property type="entry name" value="Transferase(Phosphotransferase) domain 1"/>
    <property type="match status" value="1"/>
</dbReference>
<keyword evidence="9" id="KW-0812">Transmembrane</keyword>
<dbReference type="PROSITE" id="PS50011">
    <property type="entry name" value="PROTEIN_KINASE_DOM"/>
    <property type="match status" value="1"/>
</dbReference>
<organism evidence="11 12">
    <name type="scientific">Streblomastix strix</name>
    <dbReference type="NCBI Taxonomy" id="222440"/>
    <lineage>
        <taxon>Eukaryota</taxon>
        <taxon>Metamonada</taxon>
        <taxon>Preaxostyla</taxon>
        <taxon>Oxymonadida</taxon>
        <taxon>Streblomastigidae</taxon>
        <taxon>Streblomastix</taxon>
    </lineage>
</organism>
<dbReference type="GO" id="GO:0005524">
    <property type="term" value="F:ATP binding"/>
    <property type="evidence" value="ECO:0007669"/>
    <property type="project" value="UniProtKB-UniRule"/>
</dbReference>
<dbReference type="AlphaFoldDB" id="A0A5J4V8D8"/>
<accession>A0A5J4V8D8</accession>
<evidence type="ECO:0000256" key="2">
    <source>
        <dbReference type="ARBA" id="ARBA00012513"/>
    </source>
</evidence>
<keyword evidence="6 7" id="KW-0067">ATP-binding</keyword>
<name>A0A5J4V8D8_9EUKA</name>
<dbReference type="EMBL" id="SNRW01008941">
    <property type="protein sequence ID" value="KAA6378754.1"/>
    <property type="molecule type" value="Genomic_DNA"/>
</dbReference>
<dbReference type="PROSITE" id="PS00107">
    <property type="entry name" value="PROTEIN_KINASE_ATP"/>
    <property type="match status" value="1"/>
</dbReference>
<evidence type="ECO:0000256" key="8">
    <source>
        <dbReference type="RuleBase" id="RU000304"/>
    </source>
</evidence>
<keyword evidence="9" id="KW-1133">Transmembrane helix</keyword>
<evidence type="ECO:0000256" key="5">
    <source>
        <dbReference type="ARBA" id="ARBA00022777"/>
    </source>
</evidence>
<feature type="domain" description="Protein kinase" evidence="10">
    <location>
        <begin position="115"/>
        <end position="387"/>
    </location>
</feature>
<comment type="caution">
    <text evidence="11">The sequence shown here is derived from an EMBL/GenBank/DDBJ whole genome shotgun (WGS) entry which is preliminary data.</text>
</comment>
<dbReference type="EC" id="2.7.11.1" evidence="2"/>
<keyword evidence="3" id="KW-0808">Transferase</keyword>
<reference evidence="11 12" key="1">
    <citation type="submission" date="2019-03" db="EMBL/GenBank/DDBJ databases">
        <title>Single cell metagenomics reveals metabolic interactions within the superorganism composed of flagellate Streblomastix strix and complex community of Bacteroidetes bacteria on its surface.</title>
        <authorList>
            <person name="Treitli S.C."/>
            <person name="Kolisko M."/>
            <person name="Husnik F."/>
            <person name="Keeling P."/>
            <person name="Hampl V."/>
        </authorList>
    </citation>
    <scope>NUCLEOTIDE SEQUENCE [LARGE SCALE GENOMIC DNA]</scope>
    <source>
        <strain evidence="11">ST1C</strain>
    </source>
</reference>
<evidence type="ECO:0000256" key="3">
    <source>
        <dbReference type="ARBA" id="ARBA00022679"/>
    </source>
</evidence>